<evidence type="ECO:0000313" key="4">
    <source>
        <dbReference type="EMBL" id="SER25254.1"/>
    </source>
</evidence>
<protein>
    <submittedName>
        <fullName evidence="4">N-acetylmuramoyl-L-alanine amidase</fullName>
    </submittedName>
</protein>
<dbReference type="InterPro" id="IPR042047">
    <property type="entry name" value="SleB_dom1"/>
</dbReference>
<dbReference type="Gene3D" id="6.20.240.60">
    <property type="match status" value="1"/>
</dbReference>
<dbReference type="EMBL" id="FOES01000067">
    <property type="protein sequence ID" value="SER25254.1"/>
    <property type="molecule type" value="Genomic_DNA"/>
</dbReference>
<organism evidence="4 5">
    <name type="scientific">Piscibacillus halophilus</name>
    <dbReference type="NCBI Taxonomy" id="571933"/>
    <lineage>
        <taxon>Bacteria</taxon>
        <taxon>Bacillati</taxon>
        <taxon>Bacillota</taxon>
        <taxon>Bacilli</taxon>
        <taxon>Bacillales</taxon>
        <taxon>Bacillaceae</taxon>
        <taxon>Piscibacillus</taxon>
    </lineage>
</organism>
<feature type="signal peptide" evidence="1">
    <location>
        <begin position="1"/>
        <end position="27"/>
    </location>
</feature>
<dbReference type="GO" id="GO:0016787">
    <property type="term" value="F:hydrolase activity"/>
    <property type="evidence" value="ECO:0007669"/>
    <property type="project" value="InterPro"/>
</dbReference>
<dbReference type="AlphaFoldDB" id="A0A1H9MNG8"/>
<dbReference type="RefSeq" id="WP_091776254.1">
    <property type="nucleotide sequence ID" value="NZ_CAESCL010000008.1"/>
</dbReference>
<dbReference type="InterPro" id="IPR011105">
    <property type="entry name" value="Cell_wall_hydrolase_SleB"/>
</dbReference>
<dbReference type="InterPro" id="IPR036366">
    <property type="entry name" value="PGBDSf"/>
</dbReference>
<evidence type="ECO:0000256" key="1">
    <source>
        <dbReference type="SAM" id="SignalP"/>
    </source>
</evidence>
<dbReference type="InterPro" id="IPR036365">
    <property type="entry name" value="PGBD-like_sf"/>
</dbReference>
<dbReference type="InterPro" id="IPR002477">
    <property type="entry name" value="Peptidoglycan-bd-like"/>
</dbReference>
<dbReference type="SUPFAM" id="SSF47090">
    <property type="entry name" value="PGBD-like"/>
    <property type="match status" value="1"/>
</dbReference>
<dbReference type="Pfam" id="PF07486">
    <property type="entry name" value="Hydrolase_2"/>
    <property type="match status" value="1"/>
</dbReference>
<feature type="domain" description="Peptidoglycan binding-like" evidence="2">
    <location>
        <begin position="36"/>
        <end position="91"/>
    </location>
</feature>
<reference evidence="4 5" key="1">
    <citation type="submission" date="2016-10" db="EMBL/GenBank/DDBJ databases">
        <authorList>
            <person name="de Groot N.N."/>
        </authorList>
    </citation>
    <scope>NUCLEOTIDE SEQUENCE [LARGE SCALE GENOMIC DNA]</scope>
    <source>
        <strain evidence="4 5">DSM 21633</strain>
    </source>
</reference>
<evidence type="ECO:0000313" key="5">
    <source>
        <dbReference type="Proteomes" id="UP000199427"/>
    </source>
</evidence>
<gene>
    <name evidence="4" type="ORF">SAMN05216362_1672</name>
</gene>
<dbReference type="Pfam" id="PF01471">
    <property type="entry name" value="PG_binding_1"/>
    <property type="match status" value="1"/>
</dbReference>
<keyword evidence="1" id="KW-0732">Signal</keyword>
<feature type="chain" id="PRO_5011703716" evidence="1">
    <location>
        <begin position="28"/>
        <end position="207"/>
    </location>
</feature>
<evidence type="ECO:0000259" key="3">
    <source>
        <dbReference type="Pfam" id="PF07486"/>
    </source>
</evidence>
<dbReference type="STRING" id="571933.SAMN05216362_1672"/>
<dbReference type="Gene3D" id="1.10.10.2520">
    <property type="entry name" value="Cell wall hydrolase SleB, domain 1"/>
    <property type="match status" value="1"/>
</dbReference>
<dbReference type="Gene3D" id="1.10.101.10">
    <property type="entry name" value="PGBD-like superfamily/PGBD"/>
    <property type="match status" value="1"/>
</dbReference>
<accession>A0A1H9MNG8</accession>
<dbReference type="Proteomes" id="UP000199427">
    <property type="component" value="Unassembled WGS sequence"/>
</dbReference>
<feature type="domain" description="Cell wall hydrolase SleB" evidence="3">
    <location>
        <begin position="108"/>
        <end position="206"/>
    </location>
</feature>
<keyword evidence="5" id="KW-1185">Reference proteome</keyword>
<sequence length="207" mass="23155">MKKAFTQGVFILFLGMLLMGNDTEVQASTTLEYGNTGQEVQDLQGKLYRMGYLNVEPTGYFGPLTERAVKDFQYDANLWVDGIVGTKTRYQIDNVEMMARVVHGEARGESYEGKVAVAAVILNREGSVHFPNTIRNVILQQNAFTAVHDGQYNLPPSPIAYQAVMDAVNGYDPTQGSTYYYNPDIATNEWIFTRETVTEIGNHTFAE</sequence>
<dbReference type="OrthoDB" id="9785345at2"/>
<evidence type="ECO:0000259" key="2">
    <source>
        <dbReference type="Pfam" id="PF01471"/>
    </source>
</evidence>
<proteinExistence type="predicted"/>
<name>A0A1H9MNG8_9BACI</name>